<reference evidence="1 2" key="1">
    <citation type="journal article" date="2022" name="Plant J.">
        <title>Chromosome-level genome of Camellia lanceoleosa provides a valuable resource for understanding genome evolution and self-incompatibility.</title>
        <authorList>
            <person name="Gong W."/>
            <person name="Xiao S."/>
            <person name="Wang L."/>
            <person name="Liao Z."/>
            <person name="Chang Y."/>
            <person name="Mo W."/>
            <person name="Hu G."/>
            <person name="Li W."/>
            <person name="Zhao G."/>
            <person name="Zhu H."/>
            <person name="Hu X."/>
            <person name="Ji K."/>
            <person name="Xiang X."/>
            <person name="Song Q."/>
            <person name="Yuan D."/>
            <person name="Jin S."/>
            <person name="Zhang L."/>
        </authorList>
    </citation>
    <scope>NUCLEOTIDE SEQUENCE [LARGE SCALE GENOMIC DNA]</scope>
    <source>
        <strain evidence="1">SQ_2022a</strain>
    </source>
</reference>
<keyword evidence="2" id="KW-1185">Reference proteome</keyword>
<name>A0ACC0GEX1_9ERIC</name>
<accession>A0ACC0GEX1</accession>
<evidence type="ECO:0000313" key="2">
    <source>
        <dbReference type="Proteomes" id="UP001060215"/>
    </source>
</evidence>
<dbReference type="Proteomes" id="UP001060215">
    <property type="component" value="Chromosome 8"/>
</dbReference>
<protein>
    <submittedName>
        <fullName evidence="1">O-methyltransferase 3</fullName>
    </submittedName>
</protein>
<evidence type="ECO:0000313" key="1">
    <source>
        <dbReference type="EMBL" id="KAI7999702.1"/>
    </source>
</evidence>
<gene>
    <name evidence="1" type="ORF">LOK49_LG09G00779</name>
</gene>
<sequence length="81" mass="9076">MSLLIHLGFFATIKIDPNYGDQEGYVLTPSSKLLIKSEMANLSPFVQAMVDPVLVNPWQFLGDWFRSNEETAFETAHGVAM</sequence>
<comment type="caution">
    <text evidence="1">The sequence shown here is derived from an EMBL/GenBank/DDBJ whole genome shotgun (WGS) entry which is preliminary data.</text>
</comment>
<dbReference type="EMBL" id="CM045765">
    <property type="protein sequence ID" value="KAI7999702.1"/>
    <property type="molecule type" value="Genomic_DNA"/>
</dbReference>
<organism evidence="1 2">
    <name type="scientific">Camellia lanceoleosa</name>
    <dbReference type="NCBI Taxonomy" id="1840588"/>
    <lineage>
        <taxon>Eukaryota</taxon>
        <taxon>Viridiplantae</taxon>
        <taxon>Streptophyta</taxon>
        <taxon>Embryophyta</taxon>
        <taxon>Tracheophyta</taxon>
        <taxon>Spermatophyta</taxon>
        <taxon>Magnoliopsida</taxon>
        <taxon>eudicotyledons</taxon>
        <taxon>Gunneridae</taxon>
        <taxon>Pentapetalae</taxon>
        <taxon>asterids</taxon>
        <taxon>Ericales</taxon>
        <taxon>Theaceae</taxon>
        <taxon>Camellia</taxon>
    </lineage>
</organism>
<proteinExistence type="predicted"/>